<evidence type="ECO:0000313" key="1">
    <source>
        <dbReference type="EMBL" id="APD92317.1"/>
    </source>
</evidence>
<dbReference type="Proteomes" id="UP000182101">
    <property type="component" value="Plasmid pAMCP48-600"/>
</dbReference>
<geneLocation type="plasmid" evidence="2">
    <name>pamcp48-600</name>
</geneLocation>
<organism evidence="1 2">
    <name type="scientific">Alteromonas mediterranea</name>
    <dbReference type="NCBI Taxonomy" id="314275"/>
    <lineage>
        <taxon>Bacteria</taxon>
        <taxon>Pseudomonadati</taxon>
        <taxon>Pseudomonadota</taxon>
        <taxon>Gammaproteobacteria</taxon>
        <taxon>Alteromonadales</taxon>
        <taxon>Alteromonadaceae</taxon>
        <taxon>Alteromonas/Salinimonas group</taxon>
        <taxon>Alteromonas</taxon>
    </lineage>
</organism>
<protein>
    <submittedName>
        <fullName evidence="1">Uncharacterized protein</fullName>
    </submittedName>
</protein>
<gene>
    <name evidence="1" type="ORF">BM524_20640</name>
</gene>
<keyword evidence="1" id="KW-0614">Plasmid</keyword>
<name>A0AAC9JHP0_9ALTE</name>
<proteinExistence type="predicted"/>
<accession>A0AAC9JHP0</accession>
<sequence length="66" mass="7701">MSIAKHHFCGKLFWWATRNYYLFLEIQMTALPANKVDKTFISSNAGPIIGQAKIVVRKQQMLQRFN</sequence>
<evidence type="ECO:0000313" key="2">
    <source>
        <dbReference type="Proteomes" id="UP000182101"/>
    </source>
</evidence>
<dbReference type="EMBL" id="CP018025">
    <property type="protein sequence ID" value="APD92317.1"/>
    <property type="molecule type" value="Genomic_DNA"/>
</dbReference>
<reference evidence="1 2" key="1">
    <citation type="submission" date="2016-11" db="EMBL/GenBank/DDBJ databases">
        <title>Networking in microbes: conjugative elements and plasmids in the genus Alteromonas.</title>
        <authorList>
            <person name="Lopez-Perez M."/>
            <person name="Ramon-Marco N."/>
            <person name="Rodriguez-Valera F."/>
        </authorList>
    </citation>
    <scope>NUCLEOTIDE SEQUENCE [LARGE SCALE GENOMIC DNA]</scope>
    <source>
        <strain evidence="1 2">CP48</strain>
        <plasmid evidence="2">pamcp48-600</plasmid>
    </source>
</reference>
<dbReference type="AlphaFoldDB" id="A0AAC9JHP0"/>